<organism evidence="3 4">
    <name type="scientific">Clostridium aciditolerans</name>
    <dbReference type="NCBI Taxonomy" id="339861"/>
    <lineage>
        <taxon>Bacteria</taxon>
        <taxon>Bacillati</taxon>
        <taxon>Bacillota</taxon>
        <taxon>Clostridia</taxon>
        <taxon>Eubacteriales</taxon>
        <taxon>Clostridiaceae</taxon>
        <taxon>Clostridium</taxon>
    </lineage>
</organism>
<dbReference type="GO" id="GO:0010181">
    <property type="term" value="F:FMN binding"/>
    <property type="evidence" value="ECO:0007669"/>
    <property type="project" value="InterPro"/>
</dbReference>
<evidence type="ECO:0000256" key="1">
    <source>
        <dbReference type="SAM" id="Phobius"/>
    </source>
</evidence>
<keyword evidence="1" id="KW-1133">Transmembrane helix</keyword>
<keyword evidence="4" id="KW-1185">Reference proteome</keyword>
<feature type="domain" description="FMN-binding" evidence="2">
    <location>
        <begin position="231"/>
        <end position="298"/>
    </location>
</feature>
<accession>A0A934HW68</accession>
<feature type="transmembrane region" description="Helical" evidence="1">
    <location>
        <begin position="20"/>
        <end position="39"/>
    </location>
</feature>
<evidence type="ECO:0000313" key="4">
    <source>
        <dbReference type="Proteomes" id="UP000622687"/>
    </source>
</evidence>
<gene>
    <name evidence="3" type="ORF">I6U51_17205</name>
</gene>
<dbReference type="RefSeq" id="WP_211143794.1">
    <property type="nucleotide sequence ID" value="NZ_JAEEGB010000026.1"/>
</dbReference>
<dbReference type="InterPro" id="IPR007329">
    <property type="entry name" value="FMN-bd"/>
</dbReference>
<keyword evidence="1" id="KW-0472">Membrane</keyword>
<dbReference type="GO" id="GO:0016020">
    <property type="term" value="C:membrane"/>
    <property type="evidence" value="ECO:0007669"/>
    <property type="project" value="InterPro"/>
</dbReference>
<dbReference type="EMBL" id="JAEEGB010000026">
    <property type="protein sequence ID" value="MBI6874413.1"/>
    <property type="molecule type" value="Genomic_DNA"/>
</dbReference>
<sequence length="298" mass="33205">MDRNLLLNSNHQKLLKAAHLLLVASVFGGLISILSLLLLKQTGRFEGNTFPIDLGILKVFTWGVNYAFLILMITAFIYGIFTKWGFIKYKWIILKWLLVLAMFIITWSGFGPAVSGMASISDAGLNNSLMKSEYLEFQNKALVFAAIEAIIMAISIFISIFKPWGQREVKGQLRQKTIIMVVLPLIIIGVGFTVSNTISLNKIRNMPIGSVNLTKINDGVYQGEAKVGSYVYKVKVEVKNHRIIDIKGVENRKSVYLTYAEGVFQKIIKEQRADVDAVTGATTTSKAFMKAVESALKQ</sequence>
<feature type="transmembrane region" description="Helical" evidence="1">
    <location>
        <begin position="93"/>
        <end position="121"/>
    </location>
</feature>
<feature type="transmembrane region" description="Helical" evidence="1">
    <location>
        <begin position="141"/>
        <end position="165"/>
    </location>
</feature>
<feature type="transmembrane region" description="Helical" evidence="1">
    <location>
        <begin position="177"/>
        <end position="198"/>
    </location>
</feature>
<evidence type="ECO:0000259" key="2">
    <source>
        <dbReference type="SMART" id="SM00900"/>
    </source>
</evidence>
<name>A0A934HW68_9CLOT</name>
<reference evidence="3" key="1">
    <citation type="submission" date="2020-12" db="EMBL/GenBank/DDBJ databases">
        <title>Clostridium thailandense sp. nov., a novel acetogenic bacterium isolated from peat land soil in Thailand.</title>
        <authorList>
            <person name="Chaikitkaew S."/>
            <person name="Birkeland N.K."/>
        </authorList>
    </citation>
    <scope>NUCLEOTIDE SEQUENCE</scope>
    <source>
        <strain evidence="3">DSM 17425</strain>
    </source>
</reference>
<feature type="transmembrane region" description="Helical" evidence="1">
    <location>
        <begin position="59"/>
        <end position="81"/>
    </location>
</feature>
<dbReference type="Proteomes" id="UP000622687">
    <property type="component" value="Unassembled WGS sequence"/>
</dbReference>
<evidence type="ECO:0000313" key="3">
    <source>
        <dbReference type="EMBL" id="MBI6874413.1"/>
    </source>
</evidence>
<dbReference type="SMART" id="SM00900">
    <property type="entry name" value="FMN_bind"/>
    <property type="match status" value="1"/>
</dbReference>
<dbReference type="AlphaFoldDB" id="A0A934HW68"/>
<proteinExistence type="predicted"/>
<dbReference type="Gene3D" id="3.90.1010.20">
    <property type="match status" value="1"/>
</dbReference>
<protein>
    <submittedName>
        <fullName evidence="3">FMN-binding protein</fullName>
    </submittedName>
</protein>
<dbReference type="Pfam" id="PF04205">
    <property type="entry name" value="FMN_bind"/>
    <property type="match status" value="1"/>
</dbReference>
<comment type="caution">
    <text evidence="3">The sequence shown here is derived from an EMBL/GenBank/DDBJ whole genome shotgun (WGS) entry which is preliminary data.</text>
</comment>
<keyword evidence="1" id="KW-0812">Transmembrane</keyword>